<feature type="signal peptide" evidence="4">
    <location>
        <begin position="1"/>
        <end position="22"/>
    </location>
</feature>
<evidence type="ECO:0000313" key="6">
    <source>
        <dbReference type="Proteomes" id="UP001595685"/>
    </source>
</evidence>
<feature type="chain" id="PRO_5045534326" evidence="4">
    <location>
        <begin position="23"/>
        <end position="430"/>
    </location>
</feature>
<keyword evidence="6" id="KW-1185">Reference proteome</keyword>
<organism evidence="5 6">
    <name type="scientific">Aquipuribacter hungaricus</name>
    <dbReference type="NCBI Taxonomy" id="545624"/>
    <lineage>
        <taxon>Bacteria</taxon>
        <taxon>Bacillati</taxon>
        <taxon>Actinomycetota</taxon>
        <taxon>Actinomycetes</taxon>
        <taxon>Micrococcales</taxon>
        <taxon>Intrasporangiaceae</taxon>
        <taxon>Aquipuribacter</taxon>
    </lineage>
</organism>
<evidence type="ECO:0000256" key="3">
    <source>
        <dbReference type="ARBA" id="ARBA00022729"/>
    </source>
</evidence>
<keyword evidence="2" id="KW-0813">Transport</keyword>
<dbReference type="PANTHER" id="PTHR30061:SF50">
    <property type="entry name" value="MALTOSE_MALTODEXTRIN-BINDING PERIPLASMIC PROTEIN"/>
    <property type="match status" value="1"/>
</dbReference>
<accession>A0ABV7WF31</accession>
<keyword evidence="3 4" id="KW-0732">Signal</keyword>
<dbReference type="SUPFAM" id="SSF53850">
    <property type="entry name" value="Periplasmic binding protein-like II"/>
    <property type="match status" value="1"/>
</dbReference>
<evidence type="ECO:0000313" key="5">
    <source>
        <dbReference type="EMBL" id="MFC3687607.1"/>
    </source>
</evidence>
<name>A0ABV7WF31_9MICO</name>
<protein>
    <submittedName>
        <fullName evidence="5">Extracellular solute-binding protein</fullName>
    </submittedName>
</protein>
<dbReference type="InterPro" id="IPR006059">
    <property type="entry name" value="SBP"/>
</dbReference>
<comment type="caution">
    <text evidence="5">The sequence shown here is derived from an EMBL/GenBank/DDBJ whole genome shotgun (WGS) entry which is preliminary data.</text>
</comment>
<proteinExistence type="inferred from homology"/>
<dbReference type="PANTHER" id="PTHR30061">
    <property type="entry name" value="MALTOSE-BINDING PERIPLASMIC PROTEIN"/>
    <property type="match status" value="1"/>
</dbReference>
<dbReference type="Gene3D" id="3.40.190.10">
    <property type="entry name" value="Periplasmic binding protein-like II"/>
    <property type="match status" value="2"/>
</dbReference>
<evidence type="ECO:0000256" key="2">
    <source>
        <dbReference type="ARBA" id="ARBA00022448"/>
    </source>
</evidence>
<dbReference type="PROSITE" id="PS51257">
    <property type="entry name" value="PROKAR_LIPOPROTEIN"/>
    <property type="match status" value="1"/>
</dbReference>
<gene>
    <name evidence="5" type="ORF">ACFOLH_04555</name>
</gene>
<comment type="similarity">
    <text evidence="1">Belongs to the bacterial solute-binding protein 1 family.</text>
</comment>
<reference evidence="6" key="1">
    <citation type="journal article" date="2019" name="Int. J. Syst. Evol. Microbiol.">
        <title>The Global Catalogue of Microorganisms (GCM) 10K type strain sequencing project: providing services to taxonomists for standard genome sequencing and annotation.</title>
        <authorList>
            <consortium name="The Broad Institute Genomics Platform"/>
            <consortium name="The Broad Institute Genome Sequencing Center for Infectious Disease"/>
            <person name="Wu L."/>
            <person name="Ma J."/>
        </authorList>
    </citation>
    <scope>NUCLEOTIDE SEQUENCE [LARGE SCALE GENOMIC DNA]</scope>
    <source>
        <strain evidence="6">NCAIM B.02333</strain>
    </source>
</reference>
<dbReference type="EMBL" id="JBHRWW010000002">
    <property type="protein sequence ID" value="MFC3687607.1"/>
    <property type="molecule type" value="Genomic_DNA"/>
</dbReference>
<dbReference type="Proteomes" id="UP001595685">
    <property type="component" value="Unassembled WGS sequence"/>
</dbReference>
<sequence length="430" mass="45924">MKRTVPAALTGIALLAAVAACGGGGGSEEAAEAGGGTGPVDIWYSNNQEEVAWGEAMVEAWNAEHPDEQVTAQEIPAGQSSEEAIAAAITAGNAPCLIYNTSPAAVPQFQKAGGLVNLDEIEGAREYIEERTGDKAEQYVSPDGALYQLPWKANPVMIFYNKAMFAEAGLDPENPPLATHEEFLATSRTLVESGVAQHAIWPAPSSEFYQPWFDFYPMFAAETGGSLFVEDGEAQFAGEEGVAVAEFWKTVYDEGLAGREAYNGDAFGDAQSAMSTVGPWAIAVYGEDIDWGVVPVPTSGGTPAEEVVTFSDAKNVAMYTACENQATAWEVLKFSTSEEQDGQLLELTGQMPMRQDLPATYAEYFEANPEYETFAAQAERTVEVPNVEGSIEVWQTFRDAYSESVIFGETDVQEALTGAAEDVDGLVGQG</sequence>
<dbReference type="Pfam" id="PF13416">
    <property type="entry name" value="SBP_bac_8"/>
    <property type="match status" value="1"/>
</dbReference>
<evidence type="ECO:0000256" key="1">
    <source>
        <dbReference type="ARBA" id="ARBA00008520"/>
    </source>
</evidence>
<evidence type="ECO:0000256" key="4">
    <source>
        <dbReference type="SAM" id="SignalP"/>
    </source>
</evidence>
<dbReference type="RefSeq" id="WP_340293035.1">
    <property type="nucleotide sequence ID" value="NZ_JBBEOI010000093.1"/>
</dbReference>